<protein>
    <submittedName>
        <fullName evidence="2">Polysaccharide pyruvyl transferase family protein</fullName>
    </submittedName>
</protein>
<dbReference type="EMBL" id="JBHTOP010000022">
    <property type="protein sequence ID" value="MFD1672034.1"/>
    <property type="molecule type" value="Genomic_DNA"/>
</dbReference>
<evidence type="ECO:0000313" key="3">
    <source>
        <dbReference type="Proteomes" id="UP001597267"/>
    </source>
</evidence>
<dbReference type="InterPro" id="IPR007345">
    <property type="entry name" value="Polysacch_pyruvyl_Trfase"/>
</dbReference>
<keyword evidence="3" id="KW-1185">Reference proteome</keyword>
<organism evidence="2 3">
    <name type="scientific">Agrilactobacillus yilanensis</name>
    <dbReference type="NCBI Taxonomy" id="2485997"/>
    <lineage>
        <taxon>Bacteria</taxon>
        <taxon>Bacillati</taxon>
        <taxon>Bacillota</taxon>
        <taxon>Bacilli</taxon>
        <taxon>Lactobacillales</taxon>
        <taxon>Lactobacillaceae</taxon>
        <taxon>Agrilactobacillus</taxon>
    </lineage>
</organism>
<comment type="caution">
    <text evidence="2">The sequence shown here is derived from an EMBL/GenBank/DDBJ whole genome shotgun (WGS) entry which is preliminary data.</text>
</comment>
<dbReference type="PANTHER" id="PTHR36836">
    <property type="entry name" value="COLANIC ACID BIOSYNTHESIS PROTEIN WCAK"/>
    <property type="match status" value="1"/>
</dbReference>
<dbReference type="GO" id="GO:0016740">
    <property type="term" value="F:transferase activity"/>
    <property type="evidence" value="ECO:0007669"/>
    <property type="project" value="UniProtKB-KW"/>
</dbReference>
<keyword evidence="2" id="KW-0808">Transferase</keyword>
<dbReference type="RefSeq" id="WP_125715214.1">
    <property type="nucleotide sequence ID" value="NZ_JBHTOP010000022.1"/>
</dbReference>
<feature type="domain" description="Polysaccharide pyruvyl transferase" evidence="1">
    <location>
        <begin position="50"/>
        <end position="295"/>
    </location>
</feature>
<dbReference type="Pfam" id="PF04230">
    <property type="entry name" value="PS_pyruv_trans"/>
    <property type="match status" value="1"/>
</dbReference>
<sequence length="358" mass="41517">MAMSFKSWLGAQLKPQQKLWLDYYRPSRRRFSATANRKIFILQSARHSPNLGDFAIAFEQRQWLAHHCPAYELEELYTDGQPADYRQMARVLTPKDILVFQGGGNLGDLWPHWEYERQFIVQKFPKNPIVILPQSAYFSETPQGERLLRRAQRIYNQHPNLTMAARDRTSYNFLKTKFGLSNVLLTPDIVLADHQLKASVAQAKLQRQSGKVTLALRQDKEKRLTANLEVELANSPDLTVTKLDTVLTNYQPAQFQGALQQLLWCFAQSELVITDRLHGLIFCYLTQTPCLFLDNLDYKLKHLYETWLQPCTFIQPTTVETLHEDIANLRQQGPTKQVLDFTADFRPLQQTFQTLMAL</sequence>
<gene>
    <name evidence="2" type="ORF">ACFQ5M_08000</name>
</gene>
<name>A0ABW4J7S2_9LACO</name>
<evidence type="ECO:0000313" key="2">
    <source>
        <dbReference type="EMBL" id="MFD1672034.1"/>
    </source>
</evidence>
<dbReference type="PANTHER" id="PTHR36836:SF1">
    <property type="entry name" value="COLANIC ACID BIOSYNTHESIS PROTEIN WCAK"/>
    <property type="match status" value="1"/>
</dbReference>
<reference evidence="3" key="1">
    <citation type="journal article" date="2019" name="Int. J. Syst. Evol. Microbiol.">
        <title>The Global Catalogue of Microorganisms (GCM) 10K type strain sequencing project: providing services to taxonomists for standard genome sequencing and annotation.</title>
        <authorList>
            <consortium name="The Broad Institute Genomics Platform"/>
            <consortium name="The Broad Institute Genome Sequencing Center for Infectious Disease"/>
            <person name="Wu L."/>
            <person name="Ma J."/>
        </authorList>
    </citation>
    <scope>NUCLEOTIDE SEQUENCE [LARGE SCALE GENOMIC DNA]</scope>
    <source>
        <strain evidence="3">CCM 8896</strain>
    </source>
</reference>
<proteinExistence type="predicted"/>
<accession>A0ABW4J7S2</accession>
<dbReference type="Proteomes" id="UP001597267">
    <property type="component" value="Unassembled WGS sequence"/>
</dbReference>
<evidence type="ECO:0000259" key="1">
    <source>
        <dbReference type="Pfam" id="PF04230"/>
    </source>
</evidence>